<protein>
    <submittedName>
        <fullName evidence="2 3">Uncharacterized protein</fullName>
    </submittedName>
</protein>
<dbReference type="Proteomes" id="UP000002051">
    <property type="component" value="Chromosome 3"/>
</dbReference>
<evidence type="ECO:0000313" key="3">
    <source>
        <dbReference type="EnsemblPlants" id="AES70448"/>
    </source>
</evidence>
<gene>
    <name evidence="2" type="ordered locus">MTR_3g055390</name>
</gene>
<evidence type="ECO:0000313" key="4">
    <source>
        <dbReference type="Proteomes" id="UP000002051"/>
    </source>
</evidence>
<sequence>MVVDGDSKDCRCEIHCLKEFPYFLNVEAEESKTVAYKEMQKHSSLTPLTEKKRNKTHTDSSASRNHTAGPKWRFLYGDSECLEPRCECSHLTVGTKLQIDRS</sequence>
<name>G7J051_MEDTR</name>
<dbReference type="PaxDb" id="3880-AES70448"/>
<dbReference type="EnsemblPlants" id="AES70448">
    <property type="protein sequence ID" value="AES70448"/>
    <property type="gene ID" value="MTR_3g055390"/>
</dbReference>
<evidence type="ECO:0000256" key="1">
    <source>
        <dbReference type="SAM" id="MobiDB-lite"/>
    </source>
</evidence>
<evidence type="ECO:0000313" key="2">
    <source>
        <dbReference type="EMBL" id="AES70448.1"/>
    </source>
</evidence>
<reference evidence="2 4" key="2">
    <citation type="journal article" date="2014" name="BMC Genomics">
        <title>An improved genome release (version Mt4.0) for the model legume Medicago truncatula.</title>
        <authorList>
            <person name="Tang H."/>
            <person name="Krishnakumar V."/>
            <person name="Bidwell S."/>
            <person name="Rosen B."/>
            <person name="Chan A."/>
            <person name="Zhou S."/>
            <person name="Gentzbittel L."/>
            <person name="Childs K.L."/>
            <person name="Yandell M."/>
            <person name="Gundlach H."/>
            <person name="Mayer K.F."/>
            <person name="Schwartz D.C."/>
            <person name="Town C.D."/>
        </authorList>
    </citation>
    <scope>GENOME REANNOTATION</scope>
    <source>
        <strain evidence="3 4">cv. Jemalong A17</strain>
    </source>
</reference>
<organism evidence="2 4">
    <name type="scientific">Medicago truncatula</name>
    <name type="common">Barrel medic</name>
    <name type="synonym">Medicago tribuloides</name>
    <dbReference type="NCBI Taxonomy" id="3880"/>
    <lineage>
        <taxon>Eukaryota</taxon>
        <taxon>Viridiplantae</taxon>
        <taxon>Streptophyta</taxon>
        <taxon>Embryophyta</taxon>
        <taxon>Tracheophyta</taxon>
        <taxon>Spermatophyta</taxon>
        <taxon>Magnoliopsida</taxon>
        <taxon>eudicotyledons</taxon>
        <taxon>Gunneridae</taxon>
        <taxon>Pentapetalae</taxon>
        <taxon>rosids</taxon>
        <taxon>fabids</taxon>
        <taxon>Fabales</taxon>
        <taxon>Fabaceae</taxon>
        <taxon>Papilionoideae</taxon>
        <taxon>50 kb inversion clade</taxon>
        <taxon>NPAAA clade</taxon>
        <taxon>Hologalegina</taxon>
        <taxon>IRL clade</taxon>
        <taxon>Trifolieae</taxon>
        <taxon>Medicago</taxon>
    </lineage>
</organism>
<keyword evidence="4" id="KW-1185">Reference proteome</keyword>
<dbReference type="EMBL" id="CM001219">
    <property type="protein sequence ID" value="AES70448.1"/>
    <property type="molecule type" value="Genomic_DNA"/>
</dbReference>
<dbReference type="AlphaFoldDB" id="G7J051"/>
<reference evidence="3" key="3">
    <citation type="submission" date="2015-04" db="UniProtKB">
        <authorList>
            <consortium name="EnsemblPlants"/>
        </authorList>
    </citation>
    <scope>IDENTIFICATION</scope>
    <source>
        <strain evidence="3">cv. Jemalong A17</strain>
    </source>
</reference>
<feature type="region of interest" description="Disordered" evidence="1">
    <location>
        <begin position="38"/>
        <end position="71"/>
    </location>
</feature>
<accession>G7J051</accession>
<dbReference type="HOGENOM" id="CLU_2281596_0_0_1"/>
<proteinExistence type="predicted"/>
<reference evidence="2 4" key="1">
    <citation type="journal article" date="2011" name="Nature">
        <title>The Medicago genome provides insight into the evolution of rhizobial symbioses.</title>
        <authorList>
            <person name="Young N.D."/>
            <person name="Debelle F."/>
            <person name="Oldroyd G.E."/>
            <person name="Geurts R."/>
            <person name="Cannon S.B."/>
            <person name="Udvardi M.K."/>
            <person name="Benedito V.A."/>
            <person name="Mayer K.F."/>
            <person name="Gouzy J."/>
            <person name="Schoof H."/>
            <person name="Van de Peer Y."/>
            <person name="Proost S."/>
            <person name="Cook D.R."/>
            <person name="Meyers B.C."/>
            <person name="Spannagl M."/>
            <person name="Cheung F."/>
            <person name="De Mita S."/>
            <person name="Krishnakumar V."/>
            <person name="Gundlach H."/>
            <person name="Zhou S."/>
            <person name="Mudge J."/>
            <person name="Bharti A.K."/>
            <person name="Murray J.D."/>
            <person name="Naoumkina M.A."/>
            <person name="Rosen B."/>
            <person name="Silverstein K.A."/>
            <person name="Tang H."/>
            <person name="Rombauts S."/>
            <person name="Zhao P.X."/>
            <person name="Zhou P."/>
            <person name="Barbe V."/>
            <person name="Bardou P."/>
            <person name="Bechner M."/>
            <person name="Bellec A."/>
            <person name="Berger A."/>
            <person name="Berges H."/>
            <person name="Bidwell S."/>
            <person name="Bisseling T."/>
            <person name="Choisne N."/>
            <person name="Couloux A."/>
            <person name="Denny R."/>
            <person name="Deshpande S."/>
            <person name="Dai X."/>
            <person name="Doyle J.J."/>
            <person name="Dudez A.M."/>
            <person name="Farmer A.D."/>
            <person name="Fouteau S."/>
            <person name="Franken C."/>
            <person name="Gibelin C."/>
            <person name="Gish J."/>
            <person name="Goldstein S."/>
            <person name="Gonzalez A.J."/>
            <person name="Green P.J."/>
            <person name="Hallab A."/>
            <person name="Hartog M."/>
            <person name="Hua A."/>
            <person name="Humphray S.J."/>
            <person name="Jeong D.H."/>
            <person name="Jing Y."/>
            <person name="Jocker A."/>
            <person name="Kenton S.M."/>
            <person name="Kim D.J."/>
            <person name="Klee K."/>
            <person name="Lai H."/>
            <person name="Lang C."/>
            <person name="Lin S."/>
            <person name="Macmil S.L."/>
            <person name="Magdelenat G."/>
            <person name="Matthews L."/>
            <person name="McCorrison J."/>
            <person name="Monaghan E.L."/>
            <person name="Mun J.H."/>
            <person name="Najar F.Z."/>
            <person name="Nicholson C."/>
            <person name="Noirot C."/>
            <person name="O'Bleness M."/>
            <person name="Paule C.R."/>
            <person name="Poulain J."/>
            <person name="Prion F."/>
            <person name="Qin B."/>
            <person name="Qu C."/>
            <person name="Retzel E.F."/>
            <person name="Riddle C."/>
            <person name="Sallet E."/>
            <person name="Samain S."/>
            <person name="Samson N."/>
            <person name="Sanders I."/>
            <person name="Saurat O."/>
            <person name="Scarpelli C."/>
            <person name="Schiex T."/>
            <person name="Segurens B."/>
            <person name="Severin A.J."/>
            <person name="Sherrier D.J."/>
            <person name="Shi R."/>
            <person name="Sims S."/>
            <person name="Singer S.R."/>
            <person name="Sinharoy S."/>
            <person name="Sterck L."/>
            <person name="Viollet A."/>
            <person name="Wang B.B."/>
            <person name="Wang K."/>
            <person name="Wang M."/>
            <person name="Wang X."/>
            <person name="Warfsmann J."/>
            <person name="Weissenbach J."/>
            <person name="White D.D."/>
            <person name="White J.D."/>
            <person name="Wiley G.B."/>
            <person name="Wincker P."/>
            <person name="Xing Y."/>
            <person name="Yang L."/>
            <person name="Yao Z."/>
            <person name="Ying F."/>
            <person name="Zhai J."/>
            <person name="Zhou L."/>
            <person name="Zuber A."/>
            <person name="Denarie J."/>
            <person name="Dixon R.A."/>
            <person name="May G.D."/>
            <person name="Schwartz D.C."/>
            <person name="Rogers J."/>
            <person name="Quetier F."/>
            <person name="Town C.D."/>
            <person name="Roe B.A."/>
        </authorList>
    </citation>
    <scope>NUCLEOTIDE SEQUENCE [LARGE SCALE GENOMIC DNA]</scope>
    <source>
        <strain evidence="2">A17</strain>
        <strain evidence="3 4">cv. Jemalong A17</strain>
    </source>
</reference>